<feature type="compositionally biased region" description="Low complexity" evidence="2">
    <location>
        <begin position="191"/>
        <end position="240"/>
    </location>
</feature>
<feature type="region of interest" description="Disordered" evidence="2">
    <location>
        <begin position="177"/>
        <end position="240"/>
    </location>
</feature>
<feature type="region of interest" description="Disordered" evidence="2">
    <location>
        <begin position="110"/>
        <end position="134"/>
    </location>
</feature>
<comment type="caution">
    <text evidence="3">The sequence shown here is derived from an EMBL/GenBank/DDBJ whole genome shotgun (WGS) entry which is preliminary data.</text>
</comment>
<proteinExistence type="predicted"/>
<sequence>MDDLLNEGARHFRTRWLGYDRDQVDEEYARLEAQLELACTDRDAALETAEDLARHLEEARSELAEYRTLHAGHSKDNAVSGCIRYLLHVARRKADEIEAEARARAEDAVQRAEEAAGRQATLLDEAEQESQRRLAEASRRAQEIVGEALERSRVVLAELAERQRLLDQWYAEVAAAPDMPSPRSPEPPAAEPLAAAEPAAAEPALTEPAAAEPAAAEPALAELAPAEKTLATAETPSVTR</sequence>
<reference evidence="3 4" key="1">
    <citation type="submission" date="2023-11" db="EMBL/GenBank/DDBJ databases">
        <title>Lentzea sokolovensis, sp. nov., Lentzea kristufkii, sp. nov., and Lentzea miocenensis, sp. nov., rare actinobacteria from Sokolov Coal Basin, Miocene lacustrine sediment, Czech Republic.</title>
        <authorList>
            <person name="Lara A."/>
            <person name="Kotroba L."/>
            <person name="Nouioui I."/>
            <person name="Neumann-Schaal M."/>
            <person name="Mast Y."/>
            <person name="Chronakova A."/>
        </authorList>
    </citation>
    <scope>NUCLEOTIDE SEQUENCE [LARGE SCALE GENOMIC DNA]</scope>
    <source>
        <strain evidence="3 4">BCCO 10_0798</strain>
    </source>
</reference>
<evidence type="ECO:0008006" key="5">
    <source>
        <dbReference type="Google" id="ProtNLM"/>
    </source>
</evidence>
<gene>
    <name evidence="3" type="ORF">SK571_26890</name>
</gene>
<evidence type="ECO:0000256" key="2">
    <source>
        <dbReference type="SAM" id="MobiDB-lite"/>
    </source>
</evidence>
<organism evidence="3 4">
    <name type="scientific">Lentzea kristufekii</name>
    <dbReference type="NCBI Taxonomy" id="3095430"/>
    <lineage>
        <taxon>Bacteria</taxon>
        <taxon>Bacillati</taxon>
        <taxon>Actinomycetota</taxon>
        <taxon>Actinomycetes</taxon>
        <taxon>Pseudonocardiales</taxon>
        <taxon>Pseudonocardiaceae</taxon>
        <taxon>Lentzea</taxon>
    </lineage>
</organism>
<accession>A0ABU4TXK1</accession>
<evidence type="ECO:0000256" key="1">
    <source>
        <dbReference type="SAM" id="Coils"/>
    </source>
</evidence>
<dbReference type="EMBL" id="JAXAVV010000014">
    <property type="protein sequence ID" value="MDX8053020.1"/>
    <property type="molecule type" value="Genomic_DNA"/>
</dbReference>
<dbReference type="RefSeq" id="WP_319986861.1">
    <property type="nucleotide sequence ID" value="NZ_JAXAVV010000014.1"/>
</dbReference>
<keyword evidence="4" id="KW-1185">Reference proteome</keyword>
<feature type="coiled-coil region" evidence="1">
    <location>
        <begin position="21"/>
        <end position="69"/>
    </location>
</feature>
<feature type="compositionally biased region" description="Pro residues" evidence="2">
    <location>
        <begin position="179"/>
        <end position="190"/>
    </location>
</feature>
<evidence type="ECO:0000313" key="4">
    <source>
        <dbReference type="Proteomes" id="UP001271792"/>
    </source>
</evidence>
<keyword evidence="1" id="KW-0175">Coiled coil</keyword>
<evidence type="ECO:0000313" key="3">
    <source>
        <dbReference type="EMBL" id="MDX8053020.1"/>
    </source>
</evidence>
<name>A0ABU4TXK1_9PSEU</name>
<protein>
    <recommendedName>
        <fullName evidence="5">DivIVA protein</fullName>
    </recommendedName>
</protein>
<dbReference type="Proteomes" id="UP001271792">
    <property type="component" value="Unassembled WGS sequence"/>
</dbReference>